<evidence type="ECO:0000313" key="2">
    <source>
        <dbReference type="EMBL" id="TDD49373.1"/>
    </source>
</evidence>
<dbReference type="GO" id="GO:0030638">
    <property type="term" value="P:polyketide metabolic process"/>
    <property type="evidence" value="ECO:0007669"/>
    <property type="project" value="InterPro"/>
</dbReference>
<dbReference type="OrthoDB" id="9182871at2"/>
<dbReference type="SUPFAM" id="SSF54427">
    <property type="entry name" value="NTF2-like"/>
    <property type="match status" value="1"/>
</dbReference>
<dbReference type="InterPro" id="IPR037401">
    <property type="entry name" value="SnoaL-like"/>
</dbReference>
<protein>
    <submittedName>
        <fullName evidence="2">DUF4440 domain-containing protein</fullName>
    </submittedName>
</protein>
<dbReference type="PANTHER" id="PTHR38436">
    <property type="entry name" value="POLYKETIDE CYCLASE SNOAL-LIKE DOMAIN"/>
    <property type="match status" value="1"/>
</dbReference>
<sequence>MFNRSVKHERKGCPVTSSELVEAFWDQVWNAHDPDAVERFVIPDFVITNAGHDIVGRDAFREWIRAFLQQLPDLRLDVIETFENADGTRVASRWRIHGTNQGYLPTAELGVPITFSGTAVWEVRDGKLAHNWVERSAAEVA</sequence>
<gene>
    <name evidence="2" type="ORF">E1263_32190</name>
</gene>
<keyword evidence="3" id="KW-1185">Reference proteome</keyword>
<dbReference type="Proteomes" id="UP000295124">
    <property type="component" value="Unassembled WGS sequence"/>
</dbReference>
<dbReference type="InterPro" id="IPR009959">
    <property type="entry name" value="Cyclase_SnoaL-like"/>
</dbReference>
<name>A0A4R4YVK6_9ACTN</name>
<evidence type="ECO:0000259" key="1">
    <source>
        <dbReference type="Pfam" id="PF12680"/>
    </source>
</evidence>
<dbReference type="PANTHER" id="PTHR38436:SF1">
    <property type="entry name" value="ESTER CYCLASE"/>
    <property type="match status" value="1"/>
</dbReference>
<proteinExistence type="predicted"/>
<evidence type="ECO:0000313" key="3">
    <source>
        <dbReference type="Proteomes" id="UP000295124"/>
    </source>
</evidence>
<organism evidence="2 3">
    <name type="scientific">Kribbella antibiotica</name>
    <dbReference type="NCBI Taxonomy" id="190195"/>
    <lineage>
        <taxon>Bacteria</taxon>
        <taxon>Bacillati</taxon>
        <taxon>Actinomycetota</taxon>
        <taxon>Actinomycetes</taxon>
        <taxon>Propionibacteriales</taxon>
        <taxon>Kribbellaceae</taxon>
        <taxon>Kribbella</taxon>
    </lineage>
</organism>
<accession>A0A4R4YVK6</accession>
<feature type="domain" description="SnoaL-like" evidence="1">
    <location>
        <begin position="21"/>
        <end position="130"/>
    </location>
</feature>
<reference evidence="2 3" key="1">
    <citation type="submission" date="2019-03" db="EMBL/GenBank/DDBJ databases">
        <title>Draft genome sequences of novel Actinobacteria.</title>
        <authorList>
            <person name="Sahin N."/>
            <person name="Ay H."/>
            <person name="Saygin H."/>
        </authorList>
    </citation>
    <scope>NUCLEOTIDE SEQUENCE [LARGE SCALE GENOMIC DNA]</scope>
    <source>
        <strain evidence="2 3">JCM 13523</strain>
    </source>
</reference>
<comment type="caution">
    <text evidence="2">The sequence shown here is derived from an EMBL/GenBank/DDBJ whole genome shotgun (WGS) entry which is preliminary data.</text>
</comment>
<dbReference type="InterPro" id="IPR032710">
    <property type="entry name" value="NTF2-like_dom_sf"/>
</dbReference>
<dbReference type="Pfam" id="PF12680">
    <property type="entry name" value="SnoaL_2"/>
    <property type="match status" value="1"/>
</dbReference>
<dbReference type="EMBL" id="SMKX01000131">
    <property type="protein sequence ID" value="TDD49373.1"/>
    <property type="molecule type" value="Genomic_DNA"/>
</dbReference>
<dbReference type="Gene3D" id="3.10.450.50">
    <property type="match status" value="1"/>
</dbReference>
<dbReference type="AlphaFoldDB" id="A0A4R4YVK6"/>